<dbReference type="GO" id="GO:0030527">
    <property type="term" value="F:structural constituent of chromatin"/>
    <property type="evidence" value="ECO:0007669"/>
    <property type="project" value="InterPro"/>
</dbReference>
<dbReference type="EMBL" id="LR796176">
    <property type="protein sequence ID" value="CAB4123888.1"/>
    <property type="molecule type" value="Genomic_DNA"/>
</dbReference>
<dbReference type="SUPFAM" id="SSF47729">
    <property type="entry name" value="IHF-like DNA-binding proteins"/>
    <property type="match status" value="1"/>
</dbReference>
<dbReference type="PANTHER" id="PTHR33175:SF3">
    <property type="entry name" value="DNA-BINDING PROTEIN HU-BETA"/>
    <property type="match status" value="1"/>
</dbReference>
<comment type="similarity">
    <text evidence="2">Belongs to the bacterial histone-like protein family.</text>
</comment>
<evidence type="ECO:0000313" key="4">
    <source>
        <dbReference type="EMBL" id="CAB4123888.1"/>
    </source>
</evidence>
<dbReference type="Gene3D" id="4.10.520.10">
    <property type="entry name" value="IHF-like DNA-binding proteins"/>
    <property type="match status" value="1"/>
</dbReference>
<proteinExistence type="inferred from homology"/>
<evidence type="ECO:0000313" key="5">
    <source>
        <dbReference type="EMBL" id="CAB5219351.1"/>
    </source>
</evidence>
<evidence type="ECO:0000256" key="1">
    <source>
        <dbReference type="ARBA" id="ARBA00023125"/>
    </source>
</evidence>
<dbReference type="PROSITE" id="PS00045">
    <property type="entry name" value="HISTONE_LIKE"/>
    <property type="match status" value="1"/>
</dbReference>
<dbReference type="InterPro" id="IPR010992">
    <property type="entry name" value="IHF-like_DNA-bd_dom_sf"/>
</dbReference>
<dbReference type="EMBL" id="LR798268">
    <property type="protein sequence ID" value="CAB5219351.1"/>
    <property type="molecule type" value="Genomic_DNA"/>
</dbReference>
<dbReference type="CDD" id="cd13831">
    <property type="entry name" value="HU"/>
    <property type="match status" value="1"/>
</dbReference>
<dbReference type="PANTHER" id="PTHR33175">
    <property type="entry name" value="DNA-BINDING PROTEIN HU"/>
    <property type="match status" value="1"/>
</dbReference>
<evidence type="ECO:0000256" key="2">
    <source>
        <dbReference type="RuleBase" id="RU003939"/>
    </source>
</evidence>
<evidence type="ECO:0000313" key="3">
    <source>
        <dbReference type="EMBL" id="CAB4121745.1"/>
    </source>
</evidence>
<protein>
    <submittedName>
        <fullName evidence="3">HimA Bacterial nucleoid DNA-binding protein</fullName>
    </submittedName>
</protein>
<dbReference type="PRINTS" id="PR01727">
    <property type="entry name" value="DNABINDINGHU"/>
</dbReference>
<dbReference type="InterPro" id="IPR000119">
    <property type="entry name" value="Hist_DNA-bd"/>
</dbReference>
<dbReference type="EMBL" id="LR796152">
    <property type="protein sequence ID" value="CAB4121745.1"/>
    <property type="molecule type" value="Genomic_DNA"/>
</dbReference>
<reference evidence="3" key="1">
    <citation type="submission" date="2020-04" db="EMBL/GenBank/DDBJ databases">
        <authorList>
            <person name="Chiriac C."/>
            <person name="Salcher M."/>
            <person name="Ghai R."/>
            <person name="Kavagutti S V."/>
        </authorList>
    </citation>
    <scope>NUCLEOTIDE SEQUENCE</scope>
</reference>
<dbReference type="GO" id="GO:0003677">
    <property type="term" value="F:DNA binding"/>
    <property type="evidence" value="ECO:0007669"/>
    <property type="project" value="UniProtKB-KW"/>
</dbReference>
<name>A0A6J5KJK8_9CAUD</name>
<dbReference type="SMART" id="SM00411">
    <property type="entry name" value="BHL"/>
    <property type="match status" value="1"/>
</dbReference>
<accession>A0A6J5KJK8</accession>
<gene>
    <name evidence="5" type="ORF">UFOVP220_69</name>
    <name evidence="3" type="ORF">UFOVP26_19</name>
    <name evidence="4" type="ORF">UFOVP44_78</name>
</gene>
<dbReference type="Pfam" id="PF00216">
    <property type="entry name" value="Bac_DNA_binding"/>
    <property type="match status" value="1"/>
</dbReference>
<sequence>MATKQDIINNIANQFGLTKTRSTEIVDTIFSGIGNSLQSGNDVTVHGFGRFAIKQRSARTGRNPQTGKEINIPAKAVVKFVPHGTLKAVK</sequence>
<dbReference type="InterPro" id="IPR020816">
    <property type="entry name" value="Histone-like_DNA-bd_CS"/>
</dbReference>
<organism evidence="3">
    <name type="scientific">uncultured Caudovirales phage</name>
    <dbReference type="NCBI Taxonomy" id="2100421"/>
    <lineage>
        <taxon>Viruses</taxon>
        <taxon>Duplodnaviria</taxon>
        <taxon>Heunggongvirae</taxon>
        <taxon>Uroviricota</taxon>
        <taxon>Caudoviricetes</taxon>
        <taxon>Peduoviridae</taxon>
        <taxon>Maltschvirus</taxon>
        <taxon>Maltschvirus maltsch</taxon>
    </lineage>
</organism>
<keyword evidence="1 3" id="KW-0238">DNA-binding</keyword>